<dbReference type="SUPFAM" id="SSF56112">
    <property type="entry name" value="Protein kinase-like (PK-like)"/>
    <property type="match status" value="1"/>
</dbReference>
<evidence type="ECO:0000256" key="6">
    <source>
        <dbReference type="ARBA" id="ARBA00022840"/>
    </source>
</evidence>
<reference evidence="10 11" key="1">
    <citation type="journal article" date="2019" name="Sci. Rep.">
        <title>A high-quality genome of Eragrostis curvula grass provides insights into Poaceae evolution and supports new strategies to enhance forage quality.</title>
        <authorList>
            <person name="Carballo J."/>
            <person name="Santos B.A.C.M."/>
            <person name="Zappacosta D."/>
            <person name="Garbus I."/>
            <person name="Selva J.P."/>
            <person name="Gallo C.A."/>
            <person name="Diaz A."/>
            <person name="Albertini E."/>
            <person name="Caccamo M."/>
            <person name="Echenique V."/>
        </authorList>
    </citation>
    <scope>NUCLEOTIDE SEQUENCE [LARGE SCALE GENOMIC DNA]</scope>
    <source>
        <strain evidence="11">cv. Victoria</strain>
        <tissue evidence="10">Leaf</tissue>
    </source>
</reference>
<dbReference type="EC" id="2.7.11.1" evidence="1"/>
<keyword evidence="2" id="KW-0723">Serine/threonine-protein kinase</keyword>
<comment type="catalytic activity">
    <reaction evidence="7">
        <text>L-threonyl-[protein] + ATP = O-phospho-L-threonyl-[protein] + ADP + H(+)</text>
        <dbReference type="Rhea" id="RHEA:46608"/>
        <dbReference type="Rhea" id="RHEA-COMP:11060"/>
        <dbReference type="Rhea" id="RHEA-COMP:11605"/>
        <dbReference type="ChEBI" id="CHEBI:15378"/>
        <dbReference type="ChEBI" id="CHEBI:30013"/>
        <dbReference type="ChEBI" id="CHEBI:30616"/>
        <dbReference type="ChEBI" id="CHEBI:61977"/>
        <dbReference type="ChEBI" id="CHEBI:456216"/>
        <dbReference type="EC" id="2.7.11.1"/>
    </reaction>
</comment>
<dbReference type="PANTHER" id="PTHR45707">
    <property type="entry name" value="C2 CALCIUM/LIPID-BINDING PLANT PHOSPHORIBOSYLTRANSFERASE FAMILY PROTEIN"/>
    <property type="match status" value="1"/>
</dbReference>
<comment type="caution">
    <text evidence="10">The sequence shown here is derived from an EMBL/GenBank/DDBJ whole genome shotgun (WGS) entry which is preliminary data.</text>
</comment>
<keyword evidence="3" id="KW-0808">Transferase</keyword>
<dbReference type="GO" id="GO:0005524">
    <property type="term" value="F:ATP binding"/>
    <property type="evidence" value="ECO:0007669"/>
    <property type="project" value="UniProtKB-KW"/>
</dbReference>
<dbReference type="InterPro" id="IPR008271">
    <property type="entry name" value="Ser/Thr_kinase_AS"/>
</dbReference>
<gene>
    <name evidence="10" type="ORF">EJB05_26078</name>
</gene>
<evidence type="ECO:0000313" key="11">
    <source>
        <dbReference type="Proteomes" id="UP000324897"/>
    </source>
</evidence>
<keyword evidence="5" id="KW-0418">Kinase</keyword>
<name>A0A5J9UIT0_9POAL</name>
<feature type="non-terminal residue" evidence="10">
    <location>
        <position position="195"/>
    </location>
</feature>
<dbReference type="FunFam" id="1.10.510.10:FF:001023">
    <property type="entry name" value="Os07g0541700 protein"/>
    <property type="match status" value="1"/>
</dbReference>
<accession>A0A5J9UIT0</accession>
<dbReference type="Gramene" id="TVU23699">
    <property type="protein sequence ID" value="TVU23699"/>
    <property type="gene ID" value="EJB05_26078"/>
</dbReference>
<evidence type="ECO:0000256" key="3">
    <source>
        <dbReference type="ARBA" id="ARBA00022679"/>
    </source>
</evidence>
<dbReference type="OrthoDB" id="601334at2759"/>
<dbReference type="Gene3D" id="1.10.510.10">
    <property type="entry name" value="Transferase(Phosphotransferase) domain 1"/>
    <property type="match status" value="1"/>
</dbReference>
<dbReference type="Proteomes" id="UP000324897">
    <property type="component" value="Chromosome 2"/>
</dbReference>
<evidence type="ECO:0000256" key="2">
    <source>
        <dbReference type="ARBA" id="ARBA00022527"/>
    </source>
</evidence>
<dbReference type="InterPro" id="IPR000719">
    <property type="entry name" value="Prot_kinase_dom"/>
</dbReference>
<evidence type="ECO:0000256" key="8">
    <source>
        <dbReference type="ARBA" id="ARBA00048679"/>
    </source>
</evidence>
<evidence type="ECO:0000256" key="7">
    <source>
        <dbReference type="ARBA" id="ARBA00047899"/>
    </source>
</evidence>
<keyword evidence="4" id="KW-0547">Nucleotide-binding</keyword>
<evidence type="ECO:0000259" key="9">
    <source>
        <dbReference type="PROSITE" id="PS50011"/>
    </source>
</evidence>
<keyword evidence="6" id="KW-0067">ATP-binding</keyword>
<dbReference type="InterPro" id="IPR011009">
    <property type="entry name" value="Kinase-like_dom_sf"/>
</dbReference>
<protein>
    <recommendedName>
        <fullName evidence="1">non-specific serine/threonine protein kinase</fullName>
        <ecNumber evidence="1">2.7.11.1</ecNumber>
    </recommendedName>
</protein>
<organism evidence="10 11">
    <name type="scientific">Eragrostis curvula</name>
    <name type="common">weeping love grass</name>
    <dbReference type="NCBI Taxonomy" id="38414"/>
    <lineage>
        <taxon>Eukaryota</taxon>
        <taxon>Viridiplantae</taxon>
        <taxon>Streptophyta</taxon>
        <taxon>Embryophyta</taxon>
        <taxon>Tracheophyta</taxon>
        <taxon>Spermatophyta</taxon>
        <taxon>Magnoliopsida</taxon>
        <taxon>Liliopsida</taxon>
        <taxon>Poales</taxon>
        <taxon>Poaceae</taxon>
        <taxon>PACMAD clade</taxon>
        <taxon>Chloridoideae</taxon>
        <taxon>Eragrostideae</taxon>
        <taxon>Eragrostidinae</taxon>
        <taxon>Eragrostis</taxon>
    </lineage>
</organism>
<dbReference type="EMBL" id="RWGY01000013">
    <property type="protein sequence ID" value="TVU23699.1"/>
    <property type="molecule type" value="Genomic_DNA"/>
</dbReference>
<dbReference type="PROSITE" id="PS00108">
    <property type="entry name" value="PROTEIN_KINASE_ST"/>
    <property type="match status" value="1"/>
</dbReference>
<dbReference type="PANTHER" id="PTHR45707:SF43">
    <property type="entry name" value="PROTEIN KINASE DOMAIN-CONTAINING PROTEIN"/>
    <property type="match status" value="1"/>
</dbReference>
<evidence type="ECO:0000256" key="4">
    <source>
        <dbReference type="ARBA" id="ARBA00022741"/>
    </source>
</evidence>
<comment type="catalytic activity">
    <reaction evidence="8">
        <text>L-seryl-[protein] + ATP = O-phospho-L-seryl-[protein] + ADP + H(+)</text>
        <dbReference type="Rhea" id="RHEA:17989"/>
        <dbReference type="Rhea" id="RHEA-COMP:9863"/>
        <dbReference type="Rhea" id="RHEA-COMP:11604"/>
        <dbReference type="ChEBI" id="CHEBI:15378"/>
        <dbReference type="ChEBI" id="CHEBI:29999"/>
        <dbReference type="ChEBI" id="CHEBI:30616"/>
        <dbReference type="ChEBI" id="CHEBI:83421"/>
        <dbReference type="ChEBI" id="CHEBI:456216"/>
        <dbReference type="EC" id="2.7.11.1"/>
    </reaction>
</comment>
<evidence type="ECO:0000256" key="1">
    <source>
        <dbReference type="ARBA" id="ARBA00012513"/>
    </source>
</evidence>
<dbReference type="AlphaFoldDB" id="A0A5J9UIT0"/>
<evidence type="ECO:0000256" key="5">
    <source>
        <dbReference type="ARBA" id="ARBA00022777"/>
    </source>
</evidence>
<evidence type="ECO:0000313" key="10">
    <source>
        <dbReference type="EMBL" id="TVU23699.1"/>
    </source>
</evidence>
<feature type="domain" description="Protein kinase" evidence="9">
    <location>
        <begin position="1"/>
        <end position="167"/>
    </location>
</feature>
<proteinExistence type="predicted"/>
<dbReference type="GO" id="GO:0004674">
    <property type="term" value="F:protein serine/threonine kinase activity"/>
    <property type="evidence" value="ECO:0007669"/>
    <property type="project" value="UniProtKB-KW"/>
</dbReference>
<dbReference type="SMART" id="SM00220">
    <property type="entry name" value="S_TKc"/>
    <property type="match status" value="1"/>
</dbReference>
<dbReference type="PROSITE" id="PS50011">
    <property type="entry name" value="PROTEIN_KINASE_DOM"/>
    <property type="match status" value="1"/>
</dbReference>
<sequence>MVMTAPLISAAEKTHGHEWSIRYKIIKGICEGLHYLHQKSIQHLDLKPANVLLGAHMEPKITDFGTSRCSVGTQLTVVTSSAMGTFGYMPPEFIGERRQRSFKTDIYSLGVIMIRLLMGNNEDIPENWHELLTVDCQQKKRCIEIAKNCYDNDPHKRPTISDIRSKLTETETTNQNVPRVIITEPRNDPTSTLYK</sequence>
<dbReference type="Pfam" id="PF00069">
    <property type="entry name" value="Pkinase"/>
    <property type="match status" value="1"/>
</dbReference>
<keyword evidence="11" id="KW-1185">Reference proteome</keyword>
<feature type="non-terminal residue" evidence="10">
    <location>
        <position position="1"/>
    </location>
</feature>